<protein>
    <submittedName>
        <fullName evidence="2">Uncharacterized protein</fullName>
    </submittedName>
</protein>
<organism evidence="2 3">
    <name type="scientific">Clostridioides difficile NAP08</name>
    <dbReference type="NCBI Taxonomy" id="525259"/>
    <lineage>
        <taxon>Bacteria</taxon>
        <taxon>Bacillati</taxon>
        <taxon>Bacillota</taxon>
        <taxon>Clostridia</taxon>
        <taxon>Peptostreptococcales</taxon>
        <taxon>Peptostreptococcaceae</taxon>
        <taxon>Clostridioides</taxon>
    </lineage>
</organism>
<proteinExistence type="predicted"/>
<evidence type="ECO:0000313" key="3">
    <source>
        <dbReference type="Proteomes" id="UP000003227"/>
    </source>
</evidence>
<keyword evidence="1" id="KW-0812">Transmembrane</keyword>
<keyword evidence="1" id="KW-0472">Membrane</keyword>
<keyword evidence="1" id="KW-1133">Transmembrane helix</keyword>
<feature type="transmembrane region" description="Helical" evidence="1">
    <location>
        <begin position="6"/>
        <end position="25"/>
    </location>
</feature>
<dbReference type="EMBL" id="ADNX01000091">
    <property type="protein sequence ID" value="EFH05613.1"/>
    <property type="molecule type" value="Genomic_DNA"/>
</dbReference>
<accession>D5Q8V3</accession>
<dbReference type="AlphaFoldDB" id="D5Q8V3"/>
<evidence type="ECO:0000256" key="1">
    <source>
        <dbReference type="SAM" id="Phobius"/>
    </source>
</evidence>
<sequence length="61" mass="7452">MFVRGYLNVILLSLGGILFYFCLYIKYLNYLYKIKFDFLMFNYAKISNKKISNYIRVFILK</sequence>
<gene>
    <name evidence="2" type="ORF">HMPREF0220_3337</name>
</gene>
<evidence type="ECO:0000313" key="2">
    <source>
        <dbReference type="EMBL" id="EFH05613.1"/>
    </source>
</evidence>
<dbReference type="HOGENOM" id="CLU_2918629_0_0_9"/>
<comment type="caution">
    <text evidence="2">The sequence shown here is derived from an EMBL/GenBank/DDBJ whole genome shotgun (WGS) entry which is preliminary data.</text>
</comment>
<dbReference type="Proteomes" id="UP000003227">
    <property type="component" value="Unassembled WGS sequence"/>
</dbReference>
<name>D5Q8V3_CLODI</name>
<reference evidence="2 3" key="1">
    <citation type="submission" date="2010-05" db="EMBL/GenBank/DDBJ databases">
        <authorList>
            <person name="Qin X."/>
            <person name="Bachman B."/>
            <person name="Battles P."/>
            <person name="Bell A."/>
            <person name="Bess C."/>
            <person name="Bickham C."/>
            <person name="Chaboub L."/>
            <person name="Chen D."/>
            <person name="Coyle M."/>
            <person name="Deiros D.R."/>
            <person name="Dinh H."/>
            <person name="Forbes L."/>
            <person name="Fowler G."/>
            <person name="Francisco L."/>
            <person name="Fu Q."/>
            <person name="Gubbala S."/>
            <person name="Hale W."/>
            <person name="Han Y."/>
            <person name="Hemphill L."/>
            <person name="Highlander S.K."/>
            <person name="Hirani K."/>
            <person name="Hogues M."/>
            <person name="Jackson L."/>
            <person name="Jakkamsetti A."/>
            <person name="Javaid M."/>
            <person name="Jiang H."/>
            <person name="Korchina V."/>
            <person name="Kovar C."/>
            <person name="Lara F."/>
            <person name="Lee S."/>
            <person name="Mata R."/>
            <person name="Mathew T."/>
            <person name="Moen C."/>
            <person name="Morales K."/>
            <person name="Munidasa M."/>
            <person name="Nazareth L."/>
            <person name="Ngo R."/>
            <person name="Nguyen L."/>
            <person name="Okwuonu G."/>
            <person name="Ongeri F."/>
            <person name="Patil S."/>
            <person name="Petrosino J."/>
            <person name="Pham C."/>
            <person name="Pham P."/>
            <person name="Pu L.-L."/>
            <person name="Puazo M."/>
            <person name="Raj R."/>
            <person name="Reid J."/>
            <person name="Rouhana J."/>
            <person name="Saada N."/>
            <person name="Shang Y."/>
            <person name="Simmons D."/>
            <person name="Thornton R."/>
            <person name="Warren J."/>
            <person name="Weissenberger G."/>
            <person name="Zhang J."/>
            <person name="Zhang L."/>
            <person name="Zhou C."/>
            <person name="Zhu D."/>
            <person name="Muzny D."/>
            <person name="Worley K."/>
            <person name="Gibbs R."/>
        </authorList>
    </citation>
    <scope>NUCLEOTIDE SEQUENCE [LARGE SCALE GENOMIC DNA]</scope>
    <source>
        <strain evidence="2 3">NAP08</strain>
    </source>
</reference>